<dbReference type="EMBL" id="AGWJ02000035">
    <property type="protein sequence ID" value="EHO77172.1"/>
    <property type="molecule type" value="Genomic_DNA"/>
</dbReference>
<gene>
    <name evidence="1" type="ORF">HMPREF0402_03476</name>
</gene>
<protein>
    <submittedName>
        <fullName evidence="1">Uncharacterized protein</fullName>
    </submittedName>
</protein>
<evidence type="ECO:0000313" key="1">
    <source>
        <dbReference type="EMBL" id="EHO77172.1"/>
    </source>
</evidence>
<dbReference type="HOGENOM" id="CLU_1141274_0_0_0"/>
<dbReference type="BioCyc" id="FSP457404-HMP:GTSQ-3531-MONOMER"/>
<dbReference type="RefSeq" id="WP_008699415.1">
    <property type="nucleotide sequence ID" value="NZ_KE161012.1"/>
</dbReference>
<sequence length="243" mass="28104">MKKYRLGYDQVFLAHPGIKMGNEVLGGVTLDIQYKLFDIKSGLEIAFTDKDQSIGKGVQSISEYAEIEDYYMSDFLKCSFDKNHAGYVKFEIKNEEILKQWNYRLEYEISSYSKDIYTDNSCICAEPKEITKEEFYKILSENISNFDNIDNTLGTQSCSYTTYPIEEDKENEEDMKKYVVEIVVASNKKRLYLTEGGCTTDIKKGKIYRNIRIAEGKLIEFCFEHSHSGALQGTIIEIKNQEE</sequence>
<name>H1PYI3_9FUSO</name>
<accession>H1PYI3</accession>
<organism evidence="1 2">
    <name type="scientific">Fusobacterium ulcerans 12-1B</name>
    <dbReference type="NCBI Taxonomy" id="457404"/>
    <lineage>
        <taxon>Bacteria</taxon>
        <taxon>Fusobacteriati</taxon>
        <taxon>Fusobacteriota</taxon>
        <taxon>Fusobacteriia</taxon>
        <taxon>Fusobacteriales</taxon>
        <taxon>Fusobacteriaceae</taxon>
        <taxon>Fusobacterium</taxon>
    </lineage>
</organism>
<proteinExistence type="predicted"/>
<keyword evidence="2" id="KW-1185">Reference proteome</keyword>
<evidence type="ECO:0000313" key="2">
    <source>
        <dbReference type="Proteomes" id="UP000003233"/>
    </source>
</evidence>
<dbReference type="PATRIC" id="fig|457404.5.peg.3548"/>
<dbReference type="Proteomes" id="UP000003233">
    <property type="component" value="Unassembled WGS sequence"/>
</dbReference>
<dbReference type="AlphaFoldDB" id="H1PYI3"/>
<comment type="caution">
    <text evidence="1">The sequence shown here is derived from an EMBL/GenBank/DDBJ whole genome shotgun (WGS) entry which is preliminary data.</text>
</comment>
<reference evidence="1 2" key="1">
    <citation type="submission" date="2012-07" db="EMBL/GenBank/DDBJ databases">
        <title>The Genome Sequence of Fusobacterium ulcerans 12_1B.</title>
        <authorList>
            <consortium name="The Broad Institute Genome Sequencing Platform"/>
            <person name="Earl A."/>
            <person name="Ward D."/>
            <person name="Feldgarden M."/>
            <person name="Gevers D."/>
            <person name="Strauss J."/>
            <person name="Ambrose C.E."/>
            <person name="Allen-Vercoe E."/>
            <person name="Walker B."/>
            <person name="Young S.K."/>
            <person name="Zeng Q."/>
            <person name="Gargeya S."/>
            <person name="Fitzgerald M."/>
            <person name="Haas B."/>
            <person name="Abouelleil A."/>
            <person name="Alvarado L."/>
            <person name="Arachchi H.M."/>
            <person name="Berlin A.M."/>
            <person name="Chapman S.B."/>
            <person name="Goldberg J."/>
            <person name="Griggs A."/>
            <person name="Gujja S."/>
            <person name="Hansen M."/>
            <person name="Howarth C."/>
            <person name="Imamovic A."/>
            <person name="Larimer J."/>
            <person name="McCowen C."/>
            <person name="Montmayeur A."/>
            <person name="Murphy C."/>
            <person name="Neiman D."/>
            <person name="Pearson M."/>
            <person name="Priest M."/>
            <person name="Roberts A."/>
            <person name="Saif S."/>
            <person name="Shea T."/>
            <person name="Sisk P."/>
            <person name="Sykes S."/>
            <person name="Wortman J."/>
            <person name="Nusbaum C."/>
            <person name="Birren B."/>
        </authorList>
    </citation>
    <scope>NUCLEOTIDE SEQUENCE [LARGE SCALE GENOMIC DNA]</scope>
    <source>
        <strain evidence="1 2">12_1B</strain>
    </source>
</reference>